<comment type="cofactor">
    <cofactor evidence="1 19">
        <name>FAD</name>
        <dbReference type="ChEBI" id="CHEBI:57692"/>
    </cofactor>
</comment>
<dbReference type="PANTHER" id="PTHR21071:SF4">
    <property type="entry name" value="UDP-N-ACETYLENOLPYRUVOYLGLUCOSAMINE REDUCTASE"/>
    <property type="match status" value="1"/>
</dbReference>
<dbReference type="GO" id="GO:0009252">
    <property type="term" value="P:peptidoglycan biosynthetic process"/>
    <property type="evidence" value="ECO:0007669"/>
    <property type="project" value="UniProtKB-UniRule"/>
</dbReference>
<sequence>MSLALLQGPSLRERTTLRLGGTAMAEVVIGCARDCDALPQTLQRLGGTPLVLGYGSNILASDGELPFVVVNPAVMDAPKVVGEDASGVLVRVGAGFRLPRLLGWLCSSGLTGLEGLAGIPGTVGGAVAMNAGSYGCETGSRLVSATVFDVANGVRTLMRDALHFAYRHFSVKETDDVSASLSPVIILDATFRLEVGSRDCIHTVMQTNYAKKKATQPVTAYSAGCVFKNPTQEASAGKILDSLGFKGKRYGGMAFSEMHANFLINTGDGTSEEAKYLLSNAQEKVKKETGYSLELEVRII</sequence>
<evidence type="ECO:0000256" key="17">
    <source>
        <dbReference type="ARBA" id="ARBA00031026"/>
    </source>
</evidence>
<dbReference type="GO" id="GO:0071949">
    <property type="term" value="F:FAD binding"/>
    <property type="evidence" value="ECO:0007669"/>
    <property type="project" value="InterPro"/>
</dbReference>
<evidence type="ECO:0000256" key="6">
    <source>
        <dbReference type="ARBA" id="ARBA00015188"/>
    </source>
</evidence>
<evidence type="ECO:0000256" key="2">
    <source>
        <dbReference type="ARBA" id="ARBA00003921"/>
    </source>
</evidence>
<evidence type="ECO:0000256" key="18">
    <source>
        <dbReference type="ARBA" id="ARBA00048914"/>
    </source>
</evidence>
<accession>A0A7J0BI66</accession>
<keyword evidence="13 19" id="KW-0573">Peptidoglycan synthesis</keyword>
<dbReference type="InterPro" id="IPR016169">
    <property type="entry name" value="FAD-bd_PCMH_sub2"/>
</dbReference>
<dbReference type="SUPFAM" id="SSF56176">
    <property type="entry name" value="FAD-binding/transporter-associated domain-like"/>
    <property type="match status" value="1"/>
</dbReference>
<comment type="function">
    <text evidence="2 19">Cell wall formation.</text>
</comment>
<keyword evidence="11 19" id="KW-0521">NADP</keyword>
<evidence type="ECO:0000256" key="14">
    <source>
        <dbReference type="ARBA" id="ARBA00023002"/>
    </source>
</evidence>
<dbReference type="InterPro" id="IPR003170">
    <property type="entry name" value="MurB"/>
</dbReference>
<dbReference type="RefSeq" id="WP_174404578.1">
    <property type="nucleotide sequence ID" value="NZ_BLVO01000012.1"/>
</dbReference>
<dbReference type="NCBIfam" id="TIGR00179">
    <property type="entry name" value="murB"/>
    <property type="match status" value="1"/>
</dbReference>
<evidence type="ECO:0000256" key="13">
    <source>
        <dbReference type="ARBA" id="ARBA00022984"/>
    </source>
</evidence>
<evidence type="ECO:0000313" key="21">
    <source>
        <dbReference type="EMBL" id="GFM32921.1"/>
    </source>
</evidence>
<feature type="active site" description="Proton donor" evidence="19">
    <location>
        <position position="225"/>
    </location>
</feature>
<evidence type="ECO:0000256" key="4">
    <source>
        <dbReference type="ARBA" id="ARBA00004752"/>
    </source>
</evidence>
<feature type="active site" evidence="19">
    <location>
        <position position="296"/>
    </location>
</feature>
<evidence type="ECO:0000256" key="16">
    <source>
        <dbReference type="ARBA" id="ARBA00023316"/>
    </source>
</evidence>
<dbReference type="GO" id="GO:0051301">
    <property type="term" value="P:cell division"/>
    <property type="evidence" value="ECO:0007669"/>
    <property type="project" value="UniProtKB-KW"/>
</dbReference>
<keyword evidence="12 19" id="KW-0133">Cell shape</keyword>
<comment type="similarity">
    <text evidence="19">Belongs to the MurB family.</text>
</comment>
<dbReference type="Pfam" id="PF01565">
    <property type="entry name" value="FAD_binding_4"/>
    <property type="match status" value="1"/>
</dbReference>
<dbReference type="InterPro" id="IPR006094">
    <property type="entry name" value="Oxid_FAD_bind_N"/>
</dbReference>
<dbReference type="EC" id="1.3.1.98" evidence="5 19"/>
<dbReference type="GO" id="GO:0071555">
    <property type="term" value="P:cell wall organization"/>
    <property type="evidence" value="ECO:0007669"/>
    <property type="project" value="UniProtKB-KW"/>
</dbReference>
<dbReference type="Gene3D" id="3.30.43.10">
    <property type="entry name" value="Uridine Diphospho-n-acetylenolpyruvylglucosamine Reductase, domain 2"/>
    <property type="match status" value="1"/>
</dbReference>
<dbReference type="Gene3D" id="3.90.78.10">
    <property type="entry name" value="UDP-N-acetylenolpyruvoylglucosamine reductase, C-terminal domain"/>
    <property type="match status" value="1"/>
</dbReference>
<keyword evidence="22" id="KW-1185">Reference proteome</keyword>
<dbReference type="InterPro" id="IPR016166">
    <property type="entry name" value="FAD-bd_PCMH"/>
</dbReference>
<evidence type="ECO:0000256" key="19">
    <source>
        <dbReference type="HAMAP-Rule" id="MF_00037"/>
    </source>
</evidence>
<comment type="caution">
    <text evidence="21">The sequence shown here is derived from an EMBL/GenBank/DDBJ whole genome shotgun (WGS) entry which is preliminary data.</text>
</comment>
<evidence type="ECO:0000256" key="15">
    <source>
        <dbReference type="ARBA" id="ARBA00023306"/>
    </source>
</evidence>
<dbReference type="AlphaFoldDB" id="A0A7J0BI66"/>
<evidence type="ECO:0000256" key="8">
    <source>
        <dbReference type="ARBA" id="ARBA00022618"/>
    </source>
</evidence>
<dbReference type="InterPro" id="IPR011601">
    <property type="entry name" value="MurB_C"/>
</dbReference>
<organism evidence="21 22">
    <name type="scientific">Desulfovibrio subterraneus</name>
    <dbReference type="NCBI Taxonomy" id="2718620"/>
    <lineage>
        <taxon>Bacteria</taxon>
        <taxon>Pseudomonadati</taxon>
        <taxon>Thermodesulfobacteriota</taxon>
        <taxon>Desulfovibrionia</taxon>
        <taxon>Desulfovibrionales</taxon>
        <taxon>Desulfovibrionaceae</taxon>
        <taxon>Desulfovibrio</taxon>
    </lineage>
</organism>
<dbReference type="EMBL" id="BLVO01000012">
    <property type="protein sequence ID" value="GFM32921.1"/>
    <property type="molecule type" value="Genomic_DNA"/>
</dbReference>
<evidence type="ECO:0000256" key="7">
    <source>
        <dbReference type="ARBA" id="ARBA00022490"/>
    </source>
</evidence>
<keyword evidence="8 19" id="KW-0132">Cell division</keyword>
<evidence type="ECO:0000256" key="10">
    <source>
        <dbReference type="ARBA" id="ARBA00022827"/>
    </source>
</evidence>
<gene>
    <name evidence="19 21" type="primary">murB</name>
    <name evidence="21" type="ORF">DSM101010T_12860</name>
</gene>
<protein>
    <recommendedName>
        <fullName evidence="6 19">UDP-N-acetylenolpyruvoylglucosamine reductase</fullName>
        <ecNumber evidence="5 19">1.3.1.98</ecNumber>
    </recommendedName>
    <alternativeName>
        <fullName evidence="17 19">UDP-N-acetylmuramate dehydrogenase</fullName>
    </alternativeName>
</protein>
<keyword evidence="10 19" id="KW-0274">FAD</keyword>
<evidence type="ECO:0000256" key="5">
    <source>
        <dbReference type="ARBA" id="ARBA00012518"/>
    </source>
</evidence>
<feature type="domain" description="FAD-binding PCMH-type" evidence="20">
    <location>
        <begin position="19"/>
        <end position="196"/>
    </location>
</feature>
<feature type="active site" evidence="19">
    <location>
        <position position="167"/>
    </location>
</feature>
<dbReference type="InterPro" id="IPR016167">
    <property type="entry name" value="FAD-bd_PCMH_sub1"/>
</dbReference>
<dbReference type="SUPFAM" id="SSF56194">
    <property type="entry name" value="Uridine diphospho-N-Acetylenolpyruvylglucosamine reductase, MurB, C-terminal domain"/>
    <property type="match status" value="1"/>
</dbReference>
<name>A0A7J0BI66_9BACT</name>
<dbReference type="UniPathway" id="UPA00219"/>
<dbReference type="HAMAP" id="MF_00037">
    <property type="entry name" value="MurB"/>
    <property type="match status" value="1"/>
</dbReference>
<dbReference type="PANTHER" id="PTHR21071">
    <property type="entry name" value="UDP-N-ACETYLENOLPYRUVOYLGLUCOSAMINE REDUCTASE"/>
    <property type="match status" value="1"/>
</dbReference>
<dbReference type="GO" id="GO:0008360">
    <property type="term" value="P:regulation of cell shape"/>
    <property type="evidence" value="ECO:0007669"/>
    <property type="project" value="UniProtKB-KW"/>
</dbReference>
<dbReference type="Proteomes" id="UP000503840">
    <property type="component" value="Unassembled WGS sequence"/>
</dbReference>
<keyword evidence="16 19" id="KW-0961">Cell wall biogenesis/degradation</keyword>
<keyword evidence="15 19" id="KW-0131">Cell cycle</keyword>
<keyword evidence="14 19" id="KW-0560">Oxidoreductase</keyword>
<reference evidence="21 22" key="1">
    <citation type="submission" date="2020-05" db="EMBL/GenBank/DDBJ databases">
        <title>Draft genome sequence of Desulfovibrio sp. strain HN2T.</title>
        <authorList>
            <person name="Ueno A."/>
            <person name="Tamazawa S."/>
            <person name="Tamamura S."/>
            <person name="Murakami T."/>
            <person name="Kiyama T."/>
            <person name="Inomata H."/>
            <person name="Amano Y."/>
            <person name="Miyakawa K."/>
            <person name="Tamaki H."/>
            <person name="Naganuma T."/>
            <person name="Kaneko K."/>
        </authorList>
    </citation>
    <scope>NUCLEOTIDE SEQUENCE [LARGE SCALE GENOMIC DNA]</scope>
    <source>
        <strain evidence="21 22">HN2</strain>
    </source>
</reference>
<evidence type="ECO:0000256" key="9">
    <source>
        <dbReference type="ARBA" id="ARBA00022630"/>
    </source>
</evidence>
<evidence type="ECO:0000256" key="3">
    <source>
        <dbReference type="ARBA" id="ARBA00004496"/>
    </source>
</evidence>
<dbReference type="InterPro" id="IPR036635">
    <property type="entry name" value="MurB_C_sf"/>
</dbReference>
<evidence type="ECO:0000256" key="11">
    <source>
        <dbReference type="ARBA" id="ARBA00022857"/>
    </source>
</evidence>
<dbReference type="Pfam" id="PF02873">
    <property type="entry name" value="MurB_C"/>
    <property type="match status" value="1"/>
</dbReference>
<dbReference type="GO" id="GO:0008762">
    <property type="term" value="F:UDP-N-acetylmuramate dehydrogenase activity"/>
    <property type="evidence" value="ECO:0007669"/>
    <property type="project" value="UniProtKB-UniRule"/>
</dbReference>
<comment type="subcellular location">
    <subcellularLocation>
        <location evidence="3 19">Cytoplasm</location>
    </subcellularLocation>
</comment>
<proteinExistence type="inferred from homology"/>
<evidence type="ECO:0000313" key="22">
    <source>
        <dbReference type="Proteomes" id="UP000503840"/>
    </source>
</evidence>
<dbReference type="PROSITE" id="PS51387">
    <property type="entry name" value="FAD_PCMH"/>
    <property type="match status" value="1"/>
</dbReference>
<evidence type="ECO:0000256" key="1">
    <source>
        <dbReference type="ARBA" id="ARBA00001974"/>
    </source>
</evidence>
<evidence type="ECO:0000256" key="12">
    <source>
        <dbReference type="ARBA" id="ARBA00022960"/>
    </source>
</evidence>
<keyword evidence="7 19" id="KW-0963">Cytoplasm</keyword>
<dbReference type="InterPro" id="IPR036318">
    <property type="entry name" value="FAD-bd_PCMH-like_sf"/>
</dbReference>
<dbReference type="Gene3D" id="3.30.465.10">
    <property type="match status" value="1"/>
</dbReference>
<dbReference type="GO" id="GO:0005829">
    <property type="term" value="C:cytosol"/>
    <property type="evidence" value="ECO:0007669"/>
    <property type="project" value="TreeGrafter"/>
</dbReference>
<comment type="pathway">
    <text evidence="4 19">Cell wall biogenesis; peptidoglycan biosynthesis.</text>
</comment>
<keyword evidence="9 19" id="KW-0285">Flavoprotein</keyword>
<comment type="catalytic activity">
    <reaction evidence="18 19">
        <text>UDP-N-acetyl-alpha-D-muramate + NADP(+) = UDP-N-acetyl-3-O-(1-carboxyvinyl)-alpha-D-glucosamine + NADPH + H(+)</text>
        <dbReference type="Rhea" id="RHEA:12248"/>
        <dbReference type="ChEBI" id="CHEBI:15378"/>
        <dbReference type="ChEBI" id="CHEBI:57783"/>
        <dbReference type="ChEBI" id="CHEBI:58349"/>
        <dbReference type="ChEBI" id="CHEBI:68483"/>
        <dbReference type="ChEBI" id="CHEBI:70757"/>
        <dbReference type="EC" id="1.3.1.98"/>
    </reaction>
</comment>
<evidence type="ECO:0000259" key="20">
    <source>
        <dbReference type="PROSITE" id="PS51387"/>
    </source>
</evidence>